<protein>
    <submittedName>
        <fullName evidence="1">Uncharacterized protein</fullName>
    </submittedName>
</protein>
<reference evidence="1" key="1">
    <citation type="submission" date="2014-11" db="EMBL/GenBank/DDBJ databases">
        <authorList>
            <person name="Amaro Gonzalez C."/>
        </authorList>
    </citation>
    <scope>NUCLEOTIDE SEQUENCE</scope>
</reference>
<reference evidence="1" key="2">
    <citation type="journal article" date="2015" name="Fish Shellfish Immunol.">
        <title>Early steps in the European eel (Anguilla anguilla)-Vibrio vulnificus interaction in the gills: Role of the RtxA13 toxin.</title>
        <authorList>
            <person name="Callol A."/>
            <person name="Pajuelo D."/>
            <person name="Ebbesson L."/>
            <person name="Teles M."/>
            <person name="MacKenzie S."/>
            <person name="Amaro C."/>
        </authorList>
    </citation>
    <scope>NUCLEOTIDE SEQUENCE</scope>
</reference>
<dbReference type="EMBL" id="GBXM01013004">
    <property type="protein sequence ID" value="JAH95573.1"/>
    <property type="molecule type" value="Transcribed_RNA"/>
</dbReference>
<name>A0A0E9X1J1_ANGAN</name>
<organism evidence="1">
    <name type="scientific">Anguilla anguilla</name>
    <name type="common">European freshwater eel</name>
    <name type="synonym">Muraena anguilla</name>
    <dbReference type="NCBI Taxonomy" id="7936"/>
    <lineage>
        <taxon>Eukaryota</taxon>
        <taxon>Metazoa</taxon>
        <taxon>Chordata</taxon>
        <taxon>Craniata</taxon>
        <taxon>Vertebrata</taxon>
        <taxon>Euteleostomi</taxon>
        <taxon>Actinopterygii</taxon>
        <taxon>Neopterygii</taxon>
        <taxon>Teleostei</taxon>
        <taxon>Anguilliformes</taxon>
        <taxon>Anguillidae</taxon>
        <taxon>Anguilla</taxon>
    </lineage>
</organism>
<dbReference type="AlphaFoldDB" id="A0A0E9X1J1"/>
<sequence length="72" mass="7962">MGLTNMATANRATARAIFMQLKRSLMPILINSRFICPSNNAIEVMCMGDHCSPPVVAAKTSHFHVSFVLKRN</sequence>
<accession>A0A0E9X1J1</accession>
<evidence type="ECO:0000313" key="1">
    <source>
        <dbReference type="EMBL" id="JAH95573.1"/>
    </source>
</evidence>
<proteinExistence type="predicted"/>